<keyword evidence="3" id="KW-1185">Reference proteome</keyword>
<dbReference type="InterPro" id="IPR005174">
    <property type="entry name" value="KIB1-4_b-propeller"/>
</dbReference>
<dbReference type="Proteomes" id="UP000823388">
    <property type="component" value="Chromosome 2K"/>
</dbReference>
<evidence type="ECO:0000259" key="1">
    <source>
        <dbReference type="Pfam" id="PF03478"/>
    </source>
</evidence>
<dbReference type="AlphaFoldDB" id="A0A8T0WJT7"/>
<name>A0A8T0WJT7_PANVG</name>
<gene>
    <name evidence="2" type="ORF">PVAP13_2KG502300</name>
</gene>
<dbReference type="PANTHER" id="PTHR33165">
    <property type="entry name" value="F-BOX DOMAIN CONTAINING PROTEIN-LIKE-RELATED"/>
    <property type="match status" value="1"/>
</dbReference>
<dbReference type="PANTHER" id="PTHR33165:SF57">
    <property type="entry name" value="OS10G0568000 PROTEIN"/>
    <property type="match status" value="1"/>
</dbReference>
<organism evidence="2 3">
    <name type="scientific">Panicum virgatum</name>
    <name type="common">Blackwell switchgrass</name>
    <dbReference type="NCBI Taxonomy" id="38727"/>
    <lineage>
        <taxon>Eukaryota</taxon>
        <taxon>Viridiplantae</taxon>
        <taxon>Streptophyta</taxon>
        <taxon>Embryophyta</taxon>
        <taxon>Tracheophyta</taxon>
        <taxon>Spermatophyta</taxon>
        <taxon>Magnoliopsida</taxon>
        <taxon>Liliopsida</taxon>
        <taxon>Poales</taxon>
        <taxon>Poaceae</taxon>
        <taxon>PACMAD clade</taxon>
        <taxon>Panicoideae</taxon>
        <taxon>Panicodae</taxon>
        <taxon>Paniceae</taxon>
        <taxon>Panicinae</taxon>
        <taxon>Panicum</taxon>
        <taxon>Panicum sect. Hiantes</taxon>
    </lineage>
</organism>
<proteinExistence type="predicted"/>
<evidence type="ECO:0000313" key="2">
    <source>
        <dbReference type="EMBL" id="KAG2646317.1"/>
    </source>
</evidence>
<sequence>MASAAPQALGGLDWENLTAGPAGAIAERVLSNDYVDLLRFRAACRAWRAVSAHLRAHGALDRRFHPRRWILLPCTFATSPTRRLFLNVVTGESVHLVLRDLRSCYLLGHTAEGLLVLCRKGTHAVQLLNPMTGQLRNLELRGAGLADHSMVALHIRSSYLSVAKPGDLFWAHLTFHDGIISALPFQGRICLVNSKNISVVGAGSQAQPPRRAVAAVHGRGAEACLRNRMFLVDNDGELILCYHVRPIDEPCNHRRCIVYRVKLGSRDMASLATLQGKALFTGTRRAVLVSAAVSSSIDDDTVYVCTYNEVTRQLKVMACDLPASIIRKPRSPEGEGRRGQRRTYATISSTVALRRVLPRNSAEETGRTDLTAGPAVPIAERIRL</sequence>
<reference evidence="2" key="1">
    <citation type="submission" date="2020-05" db="EMBL/GenBank/DDBJ databases">
        <title>WGS assembly of Panicum virgatum.</title>
        <authorList>
            <person name="Lovell J.T."/>
            <person name="Jenkins J."/>
            <person name="Shu S."/>
            <person name="Juenger T.E."/>
            <person name="Schmutz J."/>
        </authorList>
    </citation>
    <scope>NUCLEOTIDE SEQUENCE</scope>
    <source>
        <strain evidence="2">AP13</strain>
    </source>
</reference>
<feature type="domain" description="KIB1-4 beta-propeller" evidence="1">
    <location>
        <begin position="95"/>
        <end position="305"/>
    </location>
</feature>
<accession>A0A8T0WJT7</accession>
<dbReference type="Pfam" id="PF03478">
    <property type="entry name" value="Beta-prop_KIB1-4"/>
    <property type="match status" value="1"/>
</dbReference>
<comment type="caution">
    <text evidence="2">The sequence shown here is derived from an EMBL/GenBank/DDBJ whole genome shotgun (WGS) entry which is preliminary data.</text>
</comment>
<protein>
    <recommendedName>
        <fullName evidence="1">KIB1-4 beta-propeller domain-containing protein</fullName>
    </recommendedName>
</protein>
<dbReference type="EMBL" id="CM029039">
    <property type="protein sequence ID" value="KAG2646317.1"/>
    <property type="molecule type" value="Genomic_DNA"/>
</dbReference>
<evidence type="ECO:0000313" key="3">
    <source>
        <dbReference type="Proteomes" id="UP000823388"/>
    </source>
</evidence>